<proteinExistence type="predicted"/>
<feature type="region of interest" description="Disordered" evidence="1">
    <location>
        <begin position="1"/>
        <end position="35"/>
    </location>
</feature>
<feature type="region of interest" description="Disordered" evidence="1">
    <location>
        <begin position="106"/>
        <end position="169"/>
    </location>
</feature>
<evidence type="ECO:0000256" key="1">
    <source>
        <dbReference type="SAM" id="MobiDB-lite"/>
    </source>
</evidence>
<evidence type="ECO:0000313" key="3">
    <source>
        <dbReference type="Proteomes" id="UP001492380"/>
    </source>
</evidence>
<protein>
    <submittedName>
        <fullName evidence="2">Uncharacterized protein</fullName>
    </submittedName>
</protein>
<sequence>MTMLLRGPLARESSRGRGHSESGNAESVRPSVGVASFPSTRGSWSKLGFLETIDRTPRPAPDSLASRRADRRLSVCLHPAAHFDSSFNSPPASLFIDSDRFHADLPEESTPALRPSPDQLVSGRTEGRRLDSRGSPLVSVLPLTSTPHSKLAAESPSALPPPAAHGGPFTHAGNEIALLRITWIESTFTNHRSVARHPPDSPSPTAGLPSTAASTLHLALRLLTRSTPTPFSSIILQVHHDDSTSASCLNNTCIILCSTNAALVAALDSSVLCLGDSSRAPLPHHKDTSATTSQLLHAVDVEHPLNASIVAASPQSSALRPLPLTPLAPRSHSCVDVAACSTNLILKSPPLAACLSDFFRTSPSFPLALKDCRAWLEIQRLLGQLERGPEQNACVSRCGFHRWTFRADFWCRLYRQALQYLDDVEADAAAIKKTLEEKWPEFKGFSSNTRLHLIDKMAKLKDQGANNNTDAMIRRALSYLDDVPADPKIIQHALYERWPELDFGEIKAGTLDLVISEACEIMKEEEFGNDEALFRLALEHLGDVANEEDSIAAALWERCPEYQELERSTRRFLVMKVRQVMTDGPADPDWLVWFNKKPLQSEGTISAAEWLSRSMCLNDRQVWLVDCSYYQPTGSPDLGPLIWEIGIVSLKTGELVLSTKVNYKSATPVGLYKELYGKEPNALSKRFAAFKDAFDRNYNSGQAHGMTLSDIEHSLRNRGYDPKTHQLVSYNDVAITAVAKLFMKDYRVSAQVFDLEMLNRDHFQPVSIKSMVEEIYGTTESDDLGIVYGKMFPDARNDIMPTTGSNAKALWRVCTMLYHVFGFRDI</sequence>
<name>A0ABR1YA18_9PEZI</name>
<accession>A0ABR1YA18</accession>
<organism evidence="2 3">
    <name type="scientific">Phyllosticta capitalensis</name>
    <dbReference type="NCBI Taxonomy" id="121624"/>
    <lineage>
        <taxon>Eukaryota</taxon>
        <taxon>Fungi</taxon>
        <taxon>Dikarya</taxon>
        <taxon>Ascomycota</taxon>
        <taxon>Pezizomycotina</taxon>
        <taxon>Dothideomycetes</taxon>
        <taxon>Dothideomycetes incertae sedis</taxon>
        <taxon>Botryosphaeriales</taxon>
        <taxon>Phyllostictaceae</taxon>
        <taxon>Phyllosticta</taxon>
    </lineage>
</organism>
<dbReference type="Proteomes" id="UP001492380">
    <property type="component" value="Unassembled WGS sequence"/>
</dbReference>
<comment type="caution">
    <text evidence="2">The sequence shown here is derived from an EMBL/GenBank/DDBJ whole genome shotgun (WGS) entry which is preliminary data.</text>
</comment>
<reference evidence="2 3" key="1">
    <citation type="submission" date="2024-04" db="EMBL/GenBank/DDBJ databases">
        <title>Phyllosticta paracitricarpa is synonymous to the EU quarantine fungus P. citricarpa based on phylogenomic analyses.</title>
        <authorList>
            <consortium name="Lawrence Berkeley National Laboratory"/>
            <person name="Van Ingen-Buijs V.A."/>
            <person name="Van Westerhoven A.C."/>
            <person name="Haridas S."/>
            <person name="Skiadas P."/>
            <person name="Martin F."/>
            <person name="Groenewald J.Z."/>
            <person name="Crous P.W."/>
            <person name="Seidl M.F."/>
        </authorList>
    </citation>
    <scope>NUCLEOTIDE SEQUENCE [LARGE SCALE GENOMIC DNA]</scope>
    <source>
        <strain evidence="2 3">CBS 123374</strain>
    </source>
</reference>
<dbReference type="EMBL" id="JBBWRZ010000013">
    <property type="protein sequence ID" value="KAK8223702.1"/>
    <property type="molecule type" value="Genomic_DNA"/>
</dbReference>
<evidence type="ECO:0000313" key="2">
    <source>
        <dbReference type="EMBL" id="KAK8223702.1"/>
    </source>
</evidence>
<keyword evidence="3" id="KW-1185">Reference proteome</keyword>
<gene>
    <name evidence="2" type="ORF">HDK90DRAFT_529013</name>
</gene>